<evidence type="ECO:0000256" key="4">
    <source>
        <dbReference type="SAM" id="Phobius"/>
    </source>
</evidence>
<dbReference type="GO" id="GO:0008234">
    <property type="term" value="F:cysteine-type peptidase activity"/>
    <property type="evidence" value="ECO:0007669"/>
    <property type="project" value="InterPro"/>
</dbReference>
<evidence type="ECO:0000313" key="7">
    <source>
        <dbReference type="Proteomes" id="UP000318571"/>
    </source>
</evidence>
<feature type="transmembrane region" description="Helical" evidence="4">
    <location>
        <begin position="6"/>
        <end position="32"/>
    </location>
</feature>
<dbReference type="STRING" id="6832.A0A553P0E7"/>
<dbReference type="EMBL" id="VCGU01000009">
    <property type="protein sequence ID" value="TRY71153.1"/>
    <property type="molecule type" value="Genomic_DNA"/>
</dbReference>
<keyword evidence="4" id="KW-1133">Transmembrane helix</keyword>
<dbReference type="OMA" id="KDPDCCP"/>
<name>A0A553P0E7_TIGCA</name>
<dbReference type="Proteomes" id="UP000318571">
    <property type="component" value="Chromosome 9"/>
</dbReference>
<feature type="domain" description="SMB" evidence="5">
    <location>
        <begin position="83"/>
        <end position="130"/>
    </location>
</feature>
<feature type="region of interest" description="Disordered" evidence="3">
    <location>
        <begin position="557"/>
        <end position="577"/>
    </location>
</feature>
<dbReference type="PANTHER" id="PTHR12411">
    <property type="entry name" value="CYSTEINE PROTEASE FAMILY C1-RELATED"/>
    <property type="match status" value="1"/>
</dbReference>
<dbReference type="InterPro" id="IPR038765">
    <property type="entry name" value="Papain-like_cys_pep_sf"/>
</dbReference>
<keyword evidence="4" id="KW-0472">Membrane</keyword>
<dbReference type="Pfam" id="PF00112">
    <property type="entry name" value="Peptidase_C1"/>
    <property type="match status" value="1"/>
</dbReference>
<dbReference type="InterPro" id="IPR000668">
    <property type="entry name" value="Peptidase_C1A_C"/>
</dbReference>
<gene>
    <name evidence="6" type="ORF">TCAL_09285</name>
</gene>
<comment type="similarity">
    <text evidence="1">Belongs to the peptidase C1 family.</text>
</comment>
<dbReference type="SUPFAM" id="SSF54001">
    <property type="entry name" value="Cysteine proteinases"/>
    <property type="match status" value="1"/>
</dbReference>
<reference evidence="6 7" key="1">
    <citation type="journal article" date="2018" name="Nat. Ecol. Evol.">
        <title>Genomic signatures of mitonuclear coevolution across populations of Tigriopus californicus.</title>
        <authorList>
            <person name="Barreto F.S."/>
            <person name="Watson E.T."/>
            <person name="Lima T.G."/>
            <person name="Willett C.S."/>
            <person name="Edmands S."/>
            <person name="Li W."/>
            <person name="Burton R.S."/>
        </authorList>
    </citation>
    <scope>NUCLEOTIDE SEQUENCE [LARGE SCALE GENOMIC DNA]</scope>
    <source>
        <strain evidence="6 7">San Diego</strain>
    </source>
</reference>
<organism evidence="6 7">
    <name type="scientific">Tigriopus californicus</name>
    <name type="common">Marine copepod</name>
    <dbReference type="NCBI Taxonomy" id="6832"/>
    <lineage>
        <taxon>Eukaryota</taxon>
        <taxon>Metazoa</taxon>
        <taxon>Ecdysozoa</taxon>
        <taxon>Arthropoda</taxon>
        <taxon>Crustacea</taxon>
        <taxon>Multicrustacea</taxon>
        <taxon>Hexanauplia</taxon>
        <taxon>Copepoda</taxon>
        <taxon>Harpacticoida</taxon>
        <taxon>Harpacticidae</taxon>
        <taxon>Tigriopus</taxon>
    </lineage>
</organism>
<keyword evidence="2" id="KW-1015">Disulfide bond</keyword>
<evidence type="ECO:0000256" key="1">
    <source>
        <dbReference type="ARBA" id="ARBA00008455"/>
    </source>
</evidence>
<proteinExistence type="inferred from homology"/>
<sequence length="577" mass="65444">MKARHHLWGVVITIPFSLICVFRCMLTSAGLATQGLQAKTMTHGWSMCVLLIFSVFIGLGQGTPPWPNSYWDIPGDYCSARYPSGQCCNGRQDPCSVPILGTLCYCDTFCNRTENSDCCPDYFTHCEGLSDYQYALAKPEEVIKLEDLECPQGSALTTDGSSPKCFSNGRLVSTRDKVEDNCNICSKCQVSPSNSNCMELICETKLCALDQRTMDELDYGFASNQYSWKPTTNYSNFWGLTLEDAISKRLGTVRPEAPVSALVNDMSAIEFVYRSEDLPKSFDARDKWRGKITPVLDQGECGASWAFSTISMASDRFAIEGQTEEALSPQSLISCNTQGQNGCRGGSVDRAWNFLRRYGTVPEECYPFDDFRGYGSGDEASSCRIPRGHKSRPLQAFENCKGLDKRRGLFRTQPAYKVGRRNTREHPRRTEEDIMFEIMTHGPVQALMEVPSDFFMYQSGIYQRTNLASQSLTGFHSVKLIGWGEERGIPYWICMNSWGEDWGESGLVRIRRGVNEVNIEDFVVGVWVQTERRVRGQQRERRQRRLSRMAARRARASRLRRRQHDKDEQVMNHYQVG</sequence>
<comment type="caution">
    <text evidence="6">The sequence shown here is derived from an EMBL/GenBank/DDBJ whole genome shotgun (WGS) entry which is preliminary data.</text>
</comment>
<evidence type="ECO:0000256" key="2">
    <source>
        <dbReference type="ARBA" id="ARBA00023157"/>
    </source>
</evidence>
<dbReference type="SMART" id="SM00645">
    <property type="entry name" value="Pept_C1"/>
    <property type="match status" value="1"/>
</dbReference>
<evidence type="ECO:0000259" key="5">
    <source>
        <dbReference type="PROSITE" id="PS50958"/>
    </source>
</evidence>
<evidence type="ECO:0000313" key="6">
    <source>
        <dbReference type="EMBL" id="TRY71153.1"/>
    </source>
</evidence>
<dbReference type="PRINTS" id="PR00705">
    <property type="entry name" value="PAPAIN"/>
</dbReference>
<dbReference type="PROSITE" id="PS50958">
    <property type="entry name" value="SMB_2"/>
    <property type="match status" value="1"/>
</dbReference>
<dbReference type="GO" id="GO:0006508">
    <property type="term" value="P:proteolysis"/>
    <property type="evidence" value="ECO:0007669"/>
    <property type="project" value="InterPro"/>
</dbReference>
<evidence type="ECO:0000256" key="3">
    <source>
        <dbReference type="SAM" id="MobiDB-lite"/>
    </source>
</evidence>
<dbReference type="InterPro" id="IPR025660">
    <property type="entry name" value="Pept_his_AS"/>
</dbReference>
<dbReference type="AlphaFoldDB" id="A0A553P0E7"/>
<dbReference type="CDD" id="cd02620">
    <property type="entry name" value="Peptidase_C1A_CathepsinB"/>
    <property type="match status" value="1"/>
</dbReference>
<protein>
    <recommendedName>
        <fullName evidence="5">SMB domain-containing protein</fullName>
    </recommendedName>
</protein>
<accession>A0A553P0E7</accession>
<dbReference type="PROSITE" id="PS00639">
    <property type="entry name" value="THIOL_PROTEASE_HIS"/>
    <property type="match status" value="1"/>
</dbReference>
<keyword evidence="4" id="KW-0812">Transmembrane</keyword>
<dbReference type="InterPro" id="IPR013128">
    <property type="entry name" value="Peptidase_C1A"/>
</dbReference>
<dbReference type="InterPro" id="IPR001212">
    <property type="entry name" value="Somatomedin_B_dom"/>
</dbReference>
<dbReference type="Gene3D" id="3.90.70.10">
    <property type="entry name" value="Cysteine proteinases"/>
    <property type="match status" value="1"/>
</dbReference>
<keyword evidence="7" id="KW-1185">Reference proteome</keyword>